<evidence type="ECO:0000256" key="7">
    <source>
        <dbReference type="ARBA" id="ARBA00023136"/>
    </source>
</evidence>
<dbReference type="OrthoDB" id="1521937at2"/>
<dbReference type="InterPro" id="IPR036412">
    <property type="entry name" value="HAD-like_sf"/>
</dbReference>
<keyword evidence="6 8" id="KW-1133">Transmembrane helix</keyword>
<gene>
    <name evidence="12" type="ORF">EHT87_06755</name>
</gene>
<comment type="caution">
    <text evidence="12">The sequence shown here is derived from an EMBL/GenBank/DDBJ whole genome shotgun (WGS) entry which is preliminary data.</text>
</comment>
<dbReference type="PRINTS" id="PR00120">
    <property type="entry name" value="HATPASE"/>
</dbReference>
<keyword evidence="4" id="KW-0067">ATP-binding</keyword>
<dbReference type="AlphaFoldDB" id="A0A3P1CXS9"/>
<dbReference type="EMBL" id="RQJP01000001">
    <property type="protein sequence ID" value="RRB17968.1"/>
    <property type="molecule type" value="Genomic_DNA"/>
</dbReference>
<evidence type="ECO:0000256" key="3">
    <source>
        <dbReference type="ARBA" id="ARBA00022741"/>
    </source>
</evidence>
<protein>
    <submittedName>
        <fullName evidence="12">Cation-translocating P-type ATPase</fullName>
    </submittedName>
</protein>
<feature type="transmembrane region" description="Helical" evidence="8">
    <location>
        <begin position="253"/>
        <end position="281"/>
    </location>
</feature>
<dbReference type="GO" id="GO:0016020">
    <property type="term" value="C:membrane"/>
    <property type="evidence" value="ECO:0007669"/>
    <property type="project" value="UniProtKB-SubCell"/>
</dbReference>
<dbReference type="InterPro" id="IPR044492">
    <property type="entry name" value="P_typ_ATPase_HD_dom"/>
</dbReference>
<name>A0A3P1CXS9_9BACT</name>
<dbReference type="InterPro" id="IPR023214">
    <property type="entry name" value="HAD_sf"/>
</dbReference>
<evidence type="ECO:0000259" key="9">
    <source>
        <dbReference type="Pfam" id="PF00122"/>
    </source>
</evidence>
<dbReference type="SFLD" id="SFLDF00027">
    <property type="entry name" value="p-type_atpase"/>
    <property type="match status" value="1"/>
</dbReference>
<feature type="transmembrane region" description="Helical" evidence="8">
    <location>
        <begin position="812"/>
        <end position="828"/>
    </location>
</feature>
<evidence type="ECO:0000256" key="6">
    <source>
        <dbReference type="ARBA" id="ARBA00022989"/>
    </source>
</evidence>
<dbReference type="InterPro" id="IPR023299">
    <property type="entry name" value="ATPase_P-typ_cyto_dom_N"/>
</dbReference>
<dbReference type="Pfam" id="PF00690">
    <property type="entry name" value="Cation_ATPase_N"/>
    <property type="match status" value="1"/>
</dbReference>
<dbReference type="InterPro" id="IPR004014">
    <property type="entry name" value="ATPase_P-typ_cation-transptr_N"/>
</dbReference>
<keyword evidence="5" id="KW-1278">Translocase</keyword>
<dbReference type="InterPro" id="IPR001757">
    <property type="entry name" value="P_typ_ATPase"/>
</dbReference>
<dbReference type="Gene3D" id="3.40.50.1000">
    <property type="entry name" value="HAD superfamily/HAD-like"/>
    <property type="match status" value="3"/>
</dbReference>
<dbReference type="PANTHER" id="PTHR42861">
    <property type="entry name" value="CALCIUM-TRANSPORTING ATPASE"/>
    <property type="match status" value="1"/>
</dbReference>
<dbReference type="Gene3D" id="3.40.1110.10">
    <property type="entry name" value="Calcium-transporting ATPase, cytoplasmic domain N"/>
    <property type="match status" value="1"/>
</dbReference>
<evidence type="ECO:0000256" key="8">
    <source>
        <dbReference type="SAM" id="Phobius"/>
    </source>
</evidence>
<evidence type="ECO:0000256" key="2">
    <source>
        <dbReference type="ARBA" id="ARBA00022692"/>
    </source>
</evidence>
<feature type="transmembrane region" description="Helical" evidence="8">
    <location>
        <begin position="630"/>
        <end position="652"/>
    </location>
</feature>
<sequence>MTVSRLKAKSTPLVGLTSHEVDEARRRFGRNEAASAATTSLVKLVAEVVSEPMFILLAVASLLYVLLGQWQEGLVLGLAMLLVAGISLLQTVRSNRALQALRALSQPQVSVLRNGTLLPVATEDVVVGDLIWLSEGQTVPADGILVNANDCSVDEAILTGESVPVAKTVPESDRFLAGTMLTSGSAYVRVTSVGEQTELGKLGRSLQSIEVEKTPLQRQINRFVQRMAWAGFGAFALVWGINFAHSGNWTTSLLLGLTIAMSVLPEEIPVAFSSFMALGAARMIRLGVLTRQPQTVESLGSATVICTDKTGTITQEGMTVIALYDGIAHELVPLNGNLSDSAKDLLVFARWASEPTPFDPMERAIESAYNTHFTAEIAPIQYEYPLEGTPPMMTHVYASGVGLVRVAGKGAIERIVRVCHLSEADAAEVLEQATSLARQGYRVLGVSGSAWPNPDFPADQDGFSWVFKGMIALENPPKNNARAVLDQFRQAGIAVKMITGDSPETARAIARQVALPNAGHFLTGEQVMALPEADLQAEVKRVTIFARMFPEAKLKVIRALKADGEVVAMTGDGVNDALALKAAHIGVAMGQRGTEVAKQAAALILVDDDLGGMVSAIAQGRRIYQNLKRAVGYIVSIHIPIILTVTVPLLFGWRYINLFSPIHVIFLELVMGPTCSIAFENEPAESGLMQRPPRRFTDTFFTASELGLNVLQGIVIAGVVLDVYHQTMLAGEAIDKVRTMAFVTLVLSNTWLTLVSRSNRESVVSTFRRPNSMFWLMLILTLVMLISTLVVPSVRSVVQFTELTESEMLRCFYGSFFGVLWIEGYKYWKRKSTL</sequence>
<organism evidence="12 13">
    <name type="scientific">Larkinella knui</name>
    <dbReference type="NCBI Taxonomy" id="2025310"/>
    <lineage>
        <taxon>Bacteria</taxon>
        <taxon>Pseudomonadati</taxon>
        <taxon>Bacteroidota</taxon>
        <taxon>Cytophagia</taxon>
        <taxon>Cytophagales</taxon>
        <taxon>Spirosomataceae</taxon>
        <taxon>Larkinella</taxon>
    </lineage>
</organism>
<evidence type="ECO:0000256" key="4">
    <source>
        <dbReference type="ARBA" id="ARBA00022840"/>
    </source>
</evidence>
<dbReference type="InterPro" id="IPR018303">
    <property type="entry name" value="ATPase_P-typ_P_site"/>
</dbReference>
<feature type="domain" description="Cation-transporting P-type ATPase C-terminal" evidence="10">
    <location>
        <begin position="658"/>
        <end position="828"/>
    </location>
</feature>
<dbReference type="InterPro" id="IPR059000">
    <property type="entry name" value="ATPase_P-type_domA"/>
</dbReference>
<dbReference type="Gene3D" id="2.70.150.10">
    <property type="entry name" value="Calcium-transporting ATPase, cytoplasmic transduction domain A"/>
    <property type="match status" value="1"/>
</dbReference>
<feature type="transmembrane region" description="Helical" evidence="8">
    <location>
        <begin position="48"/>
        <end position="67"/>
    </location>
</feature>
<accession>A0A3P1CXS9</accession>
<dbReference type="SFLD" id="SFLDS00003">
    <property type="entry name" value="Haloacid_Dehalogenase"/>
    <property type="match status" value="1"/>
</dbReference>
<dbReference type="SUPFAM" id="SSF81653">
    <property type="entry name" value="Calcium ATPase, transduction domain A"/>
    <property type="match status" value="1"/>
</dbReference>
<feature type="domain" description="P-type ATPase A" evidence="9">
    <location>
        <begin position="104"/>
        <end position="206"/>
    </location>
</feature>
<dbReference type="SUPFAM" id="SSF56784">
    <property type="entry name" value="HAD-like"/>
    <property type="match status" value="1"/>
</dbReference>
<dbReference type="Proteomes" id="UP000274271">
    <property type="component" value="Unassembled WGS sequence"/>
</dbReference>
<feature type="domain" description="Cation-transporting P-type ATPase N-terminal" evidence="11">
    <location>
        <begin position="9"/>
        <end position="63"/>
    </location>
</feature>
<keyword evidence="13" id="KW-1185">Reference proteome</keyword>
<dbReference type="GO" id="GO:0016887">
    <property type="term" value="F:ATP hydrolysis activity"/>
    <property type="evidence" value="ECO:0007669"/>
    <property type="project" value="InterPro"/>
</dbReference>
<dbReference type="SFLD" id="SFLDG00002">
    <property type="entry name" value="C1.7:_P-type_atpase_like"/>
    <property type="match status" value="1"/>
</dbReference>
<dbReference type="GO" id="GO:0005524">
    <property type="term" value="F:ATP binding"/>
    <property type="evidence" value="ECO:0007669"/>
    <property type="project" value="UniProtKB-KW"/>
</dbReference>
<dbReference type="Pfam" id="PF00702">
    <property type="entry name" value="Hydrolase"/>
    <property type="match status" value="1"/>
</dbReference>
<dbReference type="NCBIfam" id="TIGR01494">
    <property type="entry name" value="ATPase_P-type"/>
    <property type="match status" value="2"/>
</dbReference>
<dbReference type="Pfam" id="PF00122">
    <property type="entry name" value="E1-E2_ATPase"/>
    <property type="match status" value="1"/>
</dbReference>
<dbReference type="InterPro" id="IPR008250">
    <property type="entry name" value="ATPase_P-typ_transduc_dom_A_sf"/>
</dbReference>
<reference evidence="12 13" key="1">
    <citation type="submission" date="2018-11" db="EMBL/GenBank/DDBJ databases">
        <authorList>
            <person name="Zhou Z."/>
            <person name="Wang G."/>
        </authorList>
    </citation>
    <scope>NUCLEOTIDE SEQUENCE [LARGE SCALE GENOMIC DNA]</scope>
    <source>
        <strain evidence="12 13">KCTC42998</strain>
    </source>
</reference>
<dbReference type="InterPro" id="IPR006068">
    <property type="entry name" value="ATPase_P-typ_cation-transptr_C"/>
</dbReference>
<dbReference type="Gene3D" id="1.20.1110.10">
    <property type="entry name" value="Calcium-transporting ATPase, transmembrane domain"/>
    <property type="match status" value="3"/>
</dbReference>
<feature type="transmembrane region" description="Helical" evidence="8">
    <location>
        <begin position="223"/>
        <end position="241"/>
    </location>
</feature>
<keyword evidence="2 8" id="KW-0812">Transmembrane</keyword>
<feature type="transmembrane region" description="Helical" evidence="8">
    <location>
        <begin position="700"/>
        <end position="725"/>
    </location>
</feature>
<feature type="transmembrane region" description="Helical" evidence="8">
    <location>
        <begin position="737"/>
        <end position="754"/>
    </location>
</feature>
<dbReference type="PRINTS" id="PR00119">
    <property type="entry name" value="CATATPASE"/>
</dbReference>
<keyword evidence="3" id="KW-0547">Nucleotide-binding</keyword>
<proteinExistence type="predicted"/>
<feature type="transmembrane region" description="Helical" evidence="8">
    <location>
        <begin position="658"/>
        <end position="679"/>
    </location>
</feature>
<evidence type="ECO:0000313" key="12">
    <source>
        <dbReference type="EMBL" id="RRB17968.1"/>
    </source>
</evidence>
<dbReference type="SUPFAM" id="SSF81665">
    <property type="entry name" value="Calcium ATPase, transmembrane domain M"/>
    <property type="match status" value="1"/>
</dbReference>
<evidence type="ECO:0000313" key="13">
    <source>
        <dbReference type="Proteomes" id="UP000274271"/>
    </source>
</evidence>
<dbReference type="Pfam" id="PF00689">
    <property type="entry name" value="Cation_ATPase_C"/>
    <property type="match status" value="1"/>
</dbReference>
<evidence type="ECO:0000259" key="10">
    <source>
        <dbReference type="Pfam" id="PF00689"/>
    </source>
</evidence>
<evidence type="ECO:0000256" key="5">
    <source>
        <dbReference type="ARBA" id="ARBA00022967"/>
    </source>
</evidence>
<feature type="transmembrane region" description="Helical" evidence="8">
    <location>
        <begin position="774"/>
        <end position="792"/>
    </location>
</feature>
<evidence type="ECO:0000256" key="1">
    <source>
        <dbReference type="ARBA" id="ARBA00004141"/>
    </source>
</evidence>
<dbReference type="RefSeq" id="WP_124905094.1">
    <property type="nucleotide sequence ID" value="NZ_RQJP01000001.1"/>
</dbReference>
<keyword evidence="7 8" id="KW-0472">Membrane</keyword>
<dbReference type="PROSITE" id="PS00154">
    <property type="entry name" value="ATPASE_E1_E2"/>
    <property type="match status" value="1"/>
</dbReference>
<comment type="subcellular location">
    <subcellularLocation>
        <location evidence="1">Membrane</location>
        <topology evidence="1">Multi-pass membrane protein</topology>
    </subcellularLocation>
</comment>
<feature type="transmembrane region" description="Helical" evidence="8">
    <location>
        <begin position="73"/>
        <end position="92"/>
    </location>
</feature>
<evidence type="ECO:0000259" key="11">
    <source>
        <dbReference type="Pfam" id="PF00690"/>
    </source>
</evidence>
<dbReference type="InterPro" id="IPR023298">
    <property type="entry name" value="ATPase_P-typ_TM_dom_sf"/>
</dbReference>